<evidence type="ECO:0000313" key="3">
    <source>
        <dbReference type="RefSeq" id="XP_008230598.1"/>
    </source>
</evidence>
<evidence type="ECO:0000256" key="1">
    <source>
        <dbReference type="SAM" id="MobiDB-lite"/>
    </source>
</evidence>
<protein>
    <submittedName>
        <fullName evidence="3">Uncharacterized protein LOC103329855</fullName>
    </submittedName>
</protein>
<keyword evidence="2" id="KW-1185">Reference proteome</keyword>
<evidence type="ECO:0000313" key="2">
    <source>
        <dbReference type="Proteomes" id="UP000694861"/>
    </source>
</evidence>
<dbReference type="GeneID" id="103329855"/>
<feature type="region of interest" description="Disordered" evidence="1">
    <location>
        <begin position="108"/>
        <end position="137"/>
    </location>
</feature>
<feature type="region of interest" description="Disordered" evidence="1">
    <location>
        <begin position="203"/>
        <end position="247"/>
    </location>
</feature>
<reference evidence="2" key="1">
    <citation type="journal article" date="2012" name="Nat. Commun.">
        <title>The genome of Prunus mume.</title>
        <authorList>
            <person name="Zhang Q."/>
            <person name="Chen W."/>
            <person name="Sun L."/>
            <person name="Zhao F."/>
            <person name="Huang B."/>
            <person name="Yang W."/>
            <person name="Tao Y."/>
            <person name="Wang J."/>
            <person name="Yuan Z."/>
            <person name="Fan G."/>
            <person name="Xing Z."/>
            <person name="Han C."/>
            <person name="Pan H."/>
            <person name="Zhong X."/>
            <person name="Shi W."/>
            <person name="Liang X."/>
            <person name="Du D."/>
            <person name="Sun F."/>
            <person name="Xu Z."/>
            <person name="Hao R."/>
            <person name="Lv T."/>
            <person name="Lv Y."/>
            <person name="Zheng Z."/>
            <person name="Sun M."/>
            <person name="Luo L."/>
            <person name="Cai M."/>
            <person name="Gao Y."/>
            <person name="Wang J."/>
            <person name="Yin Y."/>
            <person name="Xu X."/>
            <person name="Cheng T."/>
            <person name="Wang J."/>
        </authorList>
    </citation>
    <scope>NUCLEOTIDE SEQUENCE [LARGE SCALE GENOMIC DNA]</scope>
</reference>
<dbReference type="RefSeq" id="XP_008230598.1">
    <property type="nucleotide sequence ID" value="XM_008232376.2"/>
</dbReference>
<dbReference type="Pfam" id="PF07816">
    <property type="entry name" value="DUF1645"/>
    <property type="match status" value="1"/>
</dbReference>
<name>A0ABM0NVV3_PRUMU</name>
<dbReference type="Proteomes" id="UP000694861">
    <property type="component" value="Linkage group LG4"/>
</dbReference>
<dbReference type="PANTHER" id="PTHR33095">
    <property type="entry name" value="OS07G0619500 PROTEIN"/>
    <property type="match status" value="1"/>
</dbReference>
<dbReference type="InterPro" id="IPR012442">
    <property type="entry name" value="DUF1645_plant"/>
</dbReference>
<feature type="compositionally biased region" description="Acidic residues" evidence="1">
    <location>
        <begin position="113"/>
        <end position="122"/>
    </location>
</feature>
<feature type="compositionally biased region" description="Gly residues" evidence="1">
    <location>
        <begin position="222"/>
        <end position="238"/>
    </location>
</feature>
<dbReference type="PANTHER" id="PTHR33095:SF101">
    <property type="entry name" value="DUF1645 DOMAIN-CONTAINING PROTEIN"/>
    <property type="match status" value="1"/>
</dbReference>
<gene>
    <name evidence="3" type="primary">LOC103329855</name>
</gene>
<sequence length="296" mass="32142">MQDDDFEQGLVCPSFNSYSADKLADVAAKVCLEFDNLNLLDKSNNSAEQKEHYDHRNDDVDDDFEFVSFQSSGSQVFIDHNQIGPVFPVFNRDLLLDKSQLDLAAAPNNKEVAEEEEDEDDAAALPSSSSSDVDELDSVPQGTYCVWMPKSAVAQDARGKCKIKSKSTGTSSSRRWSIKDLLRRSNSESGSKDSFVFLTPLSSSSKKAAEEEPKEIKKSSGSGSGSTSGSGPGSGGGPNKPKGSKAVSMAHEAFYVRNKTVAKDGYNKRQSYLPYRQDLVGLFASVNAMSRTFPAL</sequence>
<organism evidence="2 3">
    <name type="scientific">Prunus mume</name>
    <name type="common">Japanese apricot</name>
    <name type="synonym">Armeniaca mume</name>
    <dbReference type="NCBI Taxonomy" id="102107"/>
    <lineage>
        <taxon>Eukaryota</taxon>
        <taxon>Viridiplantae</taxon>
        <taxon>Streptophyta</taxon>
        <taxon>Embryophyta</taxon>
        <taxon>Tracheophyta</taxon>
        <taxon>Spermatophyta</taxon>
        <taxon>Magnoliopsida</taxon>
        <taxon>eudicotyledons</taxon>
        <taxon>Gunneridae</taxon>
        <taxon>Pentapetalae</taxon>
        <taxon>rosids</taxon>
        <taxon>fabids</taxon>
        <taxon>Rosales</taxon>
        <taxon>Rosaceae</taxon>
        <taxon>Amygdaloideae</taxon>
        <taxon>Amygdaleae</taxon>
        <taxon>Prunus</taxon>
    </lineage>
</organism>
<reference evidence="3" key="2">
    <citation type="submission" date="2025-08" db="UniProtKB">
        <authorList>
            <consortium name="RefSeq"/>
        </authorList>
    </citation>
    <scope>IDENTIFICATION</scope>
</reference>
<accession>A0ABM0NVV3</accession>
<feature type="compositionally biased region" description="Basic and acidic residues" evidence="1">
    <location>
        <begin position="207"/>
        <end position="218"/>
    </location>
</feature>
<proteinExistence type="predicted"/>